<protein>
    <submittedName>
        <fullName evidence="4">CALMF-like protein</fullName>
    </submittedName>
</protein>
<sequence>MKTYPQYRGIPKNYPSTVKSRTQRVKTYPQYRGIPNNYPSTVKSITQRVKTYPQYRGIPNNYPSTVKSITQRVKTYSQYRGISNDYSSTVKSITQRVKTYSQYRGIPNNYPSTVKSITQRVKTYSQYRGIPNNYPSTVKSITQRVKTYSQYRGIPKNYPSTVKSITQRVKTYSQYRGIPNNYPSTVKSITLRVKTYPQYRGIPNNYPSTVKSITQRVKTYSQYRGIPKNYPSTVKSRTQRVKTYPQYRENENIPTVQRVSLQFNCQINDSEIENIPTVQRRQTLFTVKGAAHKLVKEVQTSSCSLVREALGATLEGTIRFLNSKLGRTGDKQLDDKSLELIDKGYPMGINLMYCDTFLPTISIFHTLLFFILKTMTHLSTIPHSKTRCCHGRQTSYHSHTSLYICWLFNEEKLWVAGPKVFNGRGGGKCTMQSKLPNRSPSGGFKNEALVCSTGREDVHFDEFLLMAAKLEACEDDEQELKEAFSVFDNGKGMVSVPDLRAIMANMGEKLSKEEVEEMIDEATILYRYFYVDKVANKNTCATISP</sequence>
<dbReference type="InterPro" id="IPR050145">
    <property type="entry name" value="Centrin_CML-like"/>
</dbReference>
<organism evidence="4 5">
    <name type="scientific">Mya arenaria</name>
    <name type="common">Soft-shell clam</name>
    <dbReference type="NCBI Taxonomy" id="6604"/>
    <lineage>
        <taxon>Eukaryota</taxon>
        <taxon>Metazoa</taxon>
        <taxon>Spiralia</taxon>
        <taxon>Lophotrochozoa</taxon>
        <taxon>Mollusca</taxon>
        <taxon>Bivalvia</taxon>
        <taxon>Autobranchia</taxon>
        <taxon>Heteroconchia</taxon>
        <taxon>Euheterodonta</taxon>
        <taxon>Imparidentia</taxon>
        <taxon>Neoheterodontei</taxon>
        <taxon>Myida</taxon>
        <taxon>Myoidea</taxon>
        <taxon>Myidae</taxon>
        <taxon>Mya</taxon>
    </lineage>
</organism>
<dbReference type="EMBL" id="CP111022">
    <property type="protein sequence ID" value="WAR20126.1"/>
    <property type="molecule type" value="Genomic_DNA"/>
</dbReference>
<dbReference type="Proteomes" id="UP001164746">
    <property type="component" value="Chromosome 11"/>
</dbReference>
<evidence type="ECO:0000256" key="1">
    <source>
        <dbReference type="ARBA" id="ARBA00022737"/>
    </source>
</evidence>
<dbReference type="CDD" id="cd00051">
    <property type="entry name" value="EFh"/>
    <property type="match status" value="1"/>
</dbReference>
<evidence type="ECO:0000256" key="2">
    <source>
        <dbReference type="ARBA" id="ARBA00022837"/>
    </source>
</evidence>
<keyword evidence="5" id="KW-1185">Reference proteome</keyword>
<dbReference type="SUPFAM" id="SSF47473">
    <property type="entry name" value="EF-hand"/>
    <property type="match status" value="1"/>
</dbReference>
<gene>
    <name evidence="4" type="ORF">MAR_001964</name>
</gene>
<name>A0ABY7FLM5_MYAAR</name>
<evidence type="ECO:0000313" key="5">
    <source>
        <dbReference type="Proteomes" id="UP001164746"/>
    </source>
</evidence>
<evidence type="ECO:0000259" key="3">
    <source>
        <dbReference type="PROSITE" id="PS50222"/>
    </source>
</evidence>
<accession>A0ABY7FLM5</accession>
<dbReference type="PROSITE" id="PS50222">
    <property type="entry name" value="EF_HAND_2"/>
    <property type="match status" value="1"/>
</dbReference>
<dbReference type="InterPro" id="IPR011992">
    <property type="entry name" value="EF-hand-dom_pair"/>
</dbReference>
<reference evidence="4" key="1">
    <citation type="submission" date="2022-11" db="EMBL/GenBank/DDBJ databases">
        <title>Centuries of genome instability and evolution in soft-shell clam transmissible cancer (bioRxiv).</title>
        <authorList>
            <person name="Hart S.F.M."/>
            <person name="Yonemitsu M.A."/>
            <person name="Giersch R.M."/>
            <person name="Beal B.F."/>
            <person name="Arriagada G."/>
            <person name="Davis B.W."/>
            <person name="Ostrander E.A."/>
            <person name="Goff S.P."/>
            <person name="Metzger M.J."/>
        </authorList>
    </citation>
    <scope>NUCLEOTIDE SEQUENCE</scope>
    <source>
        <strain evidence="4">MELC-2E11</strain>
        <tissue evidence="4">Siphon/mantle</tissue>
    </source>
</reference>
<feature type="domain" description="EF-hand" evidence="3">
    <location>
        <begin position="475"/>
        <end position="509"/>
    </location>
</feature>
<dbReference type="PANTHER" id="PTHR23050">
    <property type="entry name" value="CALCIUM BINDING PROTEIN"/>
    <property type="match status" value="1"/>
</dbReference>
<dbReference type="Gene3D" id="1.10.238.10">
    <property type="entry name" value="EF-hand"/>
    <property type="match status" value="1"/>
</dbReference>
<keyword evidence="1" id="KW-0677">Repeat</keyword>
<evidence type="ECO:0000313" key="4">
    <source>
        <dbReference type="EMBL" id="WAR20126.1"/>
    </source>
</evidence>
<keyword evidence="2" id="KW-0106">Calcium</keyword>
<proteinExistence type="predicted"/>
<dbReference type="InterPro" id="IPR002048">
    <property type="entry name" value="EF_hand_dom"/>
</dbReference>